<dbReference type="RefSeq" id="NP_001020060.1">
    <property type="nucleotide sequence ID" value="NM_001024889.1"/>
</dbReference>
<feature type="region of interest" description="Disordered" evidence="6">
    <location>
        <begin position="1"/>
        <end position="102"/>
    </location>
</feature>
<dbReference type="SMART" id="SM00389">
    <property type="entry name" value="HOX"/>
    <property type="match status" value="1"/>
</dbReference>
<evidence type="ECO:0000259" key="7">
    <source>
        <dbReference type="PROSITE" id="PS50071"/>
    </source>
</evidence>
<dbReference type="HOGENOM" id="CLU_111625_0_0_1"/>
<feature type="domain" description="Homeobox" evidence="7">
    <location>
        <begin position="138"/>
        <end position="198"/>
    </location>
</feature>
<dbReference type="PROSITE" id="PS50071">
    <property type="entry name" value="HOMEOBOX_2"/>
    <property type="match status" value="1"/>
</dbReference>
<dbReference type="Ensembl" id="ENSRNOT00000086076.4">
    <property type="protein sequence ID" value="ENSRNOP00000074443.1"/>
    <property type="gene ID" value="ENSRNOG00000058333.4"/>
</dbReference>
<dbReference type="Pfam" id="PF00046">
    <property type="entry name" value="Homeodomain"/>
    <property type="match status" value="1"/>
</dbReference>
<dbReference type="GeneID" id="313451"/>
<evidence type="ECO:0000256" key="3">
    <source>
        <dbReference type="ARBA" id="ARBA00023242"/>
    </source>
</evidence>
<dbReference type="EMBL" id="DQ058652">
    <property type="protein sequence ID" value="AAY58263.1"/>
    <property type="molecule type" value="mRNA"/>
</dbReference>
<proteinExistence type="evidence at transcript level"/>
<evidence type="ECO:0000313" key="11">
    <source>
        <dbReference type="RGD" id="1565307"/>
    </source>
</evidence>
<comment type="subcellular location">
    <subcellularLocation>
        <location evidence="4 5">Nucleus</location>
    </subcellularLocation>
</comment>
<dbReference type="GO" id="GO:0003677">
    <property type="term" value="F:DNA binding"/>
    <property type="evidence" value="ECO:0007669"/>
    <property type="project" value="UniProtKB-UniRule"/>
</dbReference>
<dbReference type="AGR" id="RGD:1565307"/>
<keyword evidence="1 4" id="KW-0238">DNA-binding</keyword>
<sequence length="201" mass="22517">MEHQNTNCVLHEGLDEDKEKLNGAKAQKVLADGQGRNEGESGQDQPGSEAAAAADGEGAKELSGEGGPAAGAAGLVDNRNQEDHGTRGKDQENEKQPEKPVPEDIEVLENAQPIPVLITGVQPVPVLMPDVKPVSVLVRQRSFHYKFTRWQLQEMERIFQQNHFIGAEERRHLARWIGVSEARVQNWFKGRREQYRRQQKL</sequence>
<evidence type="ECO:0000256" key="4">
    <source>
        <dbReference type="PROSITE-ProRule" id="PRU00108"/>
    </source>
</evidence>
<dbReference type="Bgee" id="ENSRNOG00000058333">
    <property type="expression patterns" value="Expressed in cerebellum"/>
</dbReference>
<evidence type="ECO:0000313" key="8">
    <source>
        <dbReference type="EMBL" id="AAY58263.1"/>
    </source>
</evidence>
<reference evidence="8" key="2">
    <citation type="submission" date="2005-05" db="EMBL/GenBank/DDBJ databases">
        <authorList>
            <person name="MacLean J.A.II."/>
            <person name="Wayne C.M."/>
            <person name="Bruce S.R."/>
            <person name="Wilkinson M.F."/>
        </authorList>
    </citation>
    <scope>NUCLEOTIDE SEQUENCE</scope>
    <source>
        <strain evidence="8">Sprague-Dawley</strain>
    </source>
</reference>
<accession>Q4TU78</accession>
<dbReference type="UCSC" id="RGD:1565307">
    <property type="organism name" value="rat"/>
</dbReference>
<evidence type="ECO:0000313" key="10">
    <source>
        <dbReference type="Proteomes" id="UP000002494"/>
    </source>
</evidence>
<evidence type="ECO:0000256" key="5">
    <source>
        <dbReference type="RuleBase" id="RU000682"/>
    </source>
</evidence>
<dbReference type="OMA" id="FKGRREQ"/>
<organism evidence="8">
    <name type="scientific">Rattus norvegicus</name>
    <name type="common">Rat</name>
    <dbReference type="NCBI Taxonomy" id="10116"/>
    <lineage>
        <taxon>Eukaryota</taxon>
        <taxon>Metazoa</taxon>
        <taxon>Chordata</taxon>
        <taxon>Craniata</taxon>
        <taxon>Vertebrata</taxon>
        <taxon>Euteleostomi</taxon>
        <taxon>Mammalia</taxon>
        <taxon>Eutheria</taxon>
        <taxon>Euarchontoglires</taxon>
        <taxon>Glires</taxon>
        <taxon>Rodentia</taxon>
        <taxon>Myomorpha</taxon>
        <taxon>Muroidea</taxon>
        <taxon>Muridae</taxon>
        <taxon>Murinae</taxon>
        <taxon>Rattus</taxon>
    </lineage>
</organism>
<dbReference type="GO" id="GO:0005634">
    <property type="term" value="C:nucleus"/>
    <property type="evidence" value="ECO:0000318"/>
    <property type="project" value="GO_Central"/>
</dbReference>
<dbReference type="eggNOG" id="KOG0490">
    <property type="taxonomic scope" value="Eukaryota"/>
</dbReference>
<dbReference type="SMR" id="Q4TU78"/>
<gene>
    <name evidence="11" type="primary">Rhoxf4g</name>
    <name evidence="9" type="synonym">Rhox4g</name>
</gene>
<dbReference type="GO" id="GO:0001228">
    <property type="term" value="F:DNA-binding transcription activator activity, RNA polymerase II-specific"/>
    <property type="evidence" value="ECO:0000318"/>
    <property type="project" value="GO_Central"/>
</dbReference>
<dbReference type="CTD" id="313451"/>
<dbReference type="Gene3D" id="1.10.10.60">
    <property type="entry name" value="Homeodomain-like"/>
    <property type="match status" value="1"/>
</dbReference>
<feature type="DNA-binding region" description="Homeobox" evidence="4">
    <location>
        <begin position="140"/>
        <end position="199"/>
    </location>
</feature>
<dbReference type="STRING" id="10116.ENSRNOP00000031307"/>
<protein>
    <submittedName>
        <fullName evidence="9">Reproductive homeobox 4G</fullName>
    </submittedName>
    <submittedName>
        <fullName evidence="8">Reproductive homeobox on X chromosome 4</fullName>
    </submittedName>
</protein>
<dbReference type="GeneTree" id="ENSGT01050000245028"/>
<reference evidence="8" key="3">
    <citation type="submission" date="2005-06" db="EMBL/GenBank/DDBJ databases">
        <title>Rhox: a new homeobox gene cluster on the rat X chromosome.</title>
        <authorList>
            <person name="Maclean J.A.II."/>
            <person name="Bruce S.R."/>
            <person name="Wilkinson M.F."/>
        </authorList>
    </citation>
    <scope>NUCLEOTIDE SEQUENCE</scope>
    <source>
        <strain evidence="8">Sprague-Dawley</strain>
    </source>
</reference>
<evidence type="ECO:0000313" key="9">
    <source>
        <dbReference type="Ensembl" id="ENSRNOP00000074443.1"/>
    </source>
</evidence>
<name>Q4TU78_RAT</name>
<dbReference type="KEGG" id="rno:313451"/>
<feature type="compositionally biased region" description="Low complexity" evidence="6">
    <location>
        <begin position="47"/>
        <end position="56"/>
    </location>
</feature>
<dbReference type="PANTHER" id="PTHR47465">
    <property type="entry name" value="MCG113260-RELATED-RELATED"/>
    <property type="match status" value="1"/>
</dbReference>
<keyword evidence="10" id="KW-1185">Reference proteome</keyword>
<reference evidence="9" key="4">
    <citation type="submission" date="2025-05" db="UniProtKB">
        <authorList>
            <consortium name="Ensembl"/>
        </authorList>
    </citation>
    <scope>IDENTIFICATION</scope>
    <source>
        <strain evidence="9">Brown Norway</strain>
    </source>
</reference>
<dbReference type="Proteomes" id="UP000002494">
    <property type="component" value="Chromosome X"/>
</dbReference>
<dbReference type="SUPFAM" id="SSF46689">
    <property type="entry name" value="Homeodomain-like"/>
    <property type="match status" value="1"/>
</dbReference>
<dbReference type="RGD" id="1565307">
    <property type="gene designation" value="Rhoxf4g"/>
</dbReference>
<evidence type="ECO:0000256" key="2">
    <source>
        <dbReference type="ARBA" id="ARBA00023155"/>
    </source>
</evidence>
<dbReference type="PANTHER" id="PTHR47465:SF3">
    <property type="entry name" value="HOMEOBOX PROTEIN EHOX-RELATED"/>
    <property type="match status" value="1"/>
</dbReference>
<dbReference type="InterPro" id="IPR009057">
    <property type="entry name" value="Homeodomain-like_sf"/>
</dbReference>
<dbReference type="AlphaFoldDB" id="Q4TU78"/>
<reference evidence="9 10" key="1">
    <citation type="journal article" date="2004" name="Nature">
        <title>Genome sequence of the Brown Norway rat yields insights into mammalian evolution.</title>
        <authorList>
            <consortium name="Rat Genome Sequencing Project Consortium"/>
            <person name="Gibbs R.A."/>
            <person name="Weinstock G.M."/>
            <person name="Metzker M.L."/>
            <person name="Muzny D.M."/>
            <person name="Sodergren E.J."/>
            <person name="Scherer S."/>
            <person name="Scott G."/>
            <person name="Steffen D."/>
            <person name="Worley K.C."/>
            <person name="Burch P.E."/>
            <person name="Okwuonu G."/>
            <person name="Hines S."/>
            <person name="Lewis L."/>
            <person name="Deramo C."/>
            <person name="Delgado O."/>
            <person name="Dugan-Rocha S."/>
            <person name="Miner G."/>
            <person name="Morgan M."/>
            <person name="Hawes A."/>
            <person name="Gill R."/>
            <person name="Holt R.A."/>
            <person name="Adams M.D."/>
            <person name="Amanatides P.G."/>
            <person name="Baden-Tillson H."/>
            <person name="Barnstead M."/>
            <person name="Chin S."/>
            <person name="Evans C.A."/>
            <person name="Ferriera S."/>
            <person name="Fosler C."/>
            <person name="Glodek A."/>
            <person name="Gu Z."/>
            <person name="Jennings D."/>
            <person name="Kraft C.L."/>
            <person name="Nguyen T."/>
            <person name="Pfannkoch C.M."/>
            <person name="Sitter C."/>
            <person name="Sutton G.G."/>
            <person name="Venter J.C."/>
            <person name="Woodage T."/>
            <person name="Smith D."/>
            <person name="Lee H.-M."/>
            <person name="Gustafson E."/>
            <person name="Cahill P."/>
            <person name="Kana A."/>
            <person name="Doucette-Stamm L."/>
            <person name="Weinstock K."/>
            <person name="Fechtel K."/>
            <person name="Weiss R.B."/>
            <person name="Dunn D.M."/>
            <person name="Green E.D."/>
            <person name="Blakesley R.W."/>
            <person name="Bouffard G.G."/>
            <person name="De Jong P.J."/>
            <person name="Osoegawa K."/>
            <person name="Zhu B."/>
            <person name="Marra M."/>
            <person name="Schein J."/>
            <person name="Bosdet I."/>
            <person name="Fjell C."/>
            <person name="Jones S."/>
            <person name="Krzywinski M."/>
            <person name="Mathewson C."/>
            <person name="Siddiqui A."/>
            <person name="Wye N."/>
            <person name="McPherson J."/>
            <person name="Zhao S."/>
            <person name="Fraser C.M."/>
            <person name="Shetty J."/>
            <person name="Shatsman S."/>
            <person name="Geer K."/>
            <person name="Chen Y."/>
            <person name="Abramzon S."/>
            <person name="Nierman W.C."/>
            <person name="Havlak P.H."/>
            <person name="Chen R."/>
            <person name="Durbin K.J."/>
            <person name="Egan A."/>
            <person name="Ren Y."/>
            <person name="Song X.-Z."/>
            <person name="Li B."/>
            <person name="Liu Y."/>
            <person name="Qin X."/>
            <person name="Cawley S."/>
            <person name="Cooney A.J."/>
            <person name="D'Souza L.M."/>
            <person name="Martin K."/>
            <person name="Wu J.Q."/>
            <person name="Gonzalez-Garay M.L."/>
            <person name="Jackson A.R."/>
            <person name="Kalafus K.J."/>
            <person name="McLeod M.P."/>
            <person name="Milosavljevic A."/>
            <person name="Virk D."/>
            <person name="Volkov A."/>
            <person name="Wheeler D.A."/>
            <person name="Zhang Z."/>
            <person name="Bailey J.A."/>
            <person name="Eichler E.E."/>
            <person name="Tuzun E."/>
            <person name="Birney E."/>
            <person name="Mongin E."/>
            <person name="Ureta-Vidal A."/>
            <person name="Woodwark C."/>
            <person name="Zdobnov E."/>
            <person name="Bork P."/>
            <person name="Suyama M."/>
            <person name="Torrents D."/>
            <person name="Alexandersson M."/>
            <person name="Trask B.J."/>
            <person name="Young J.M."/>
            <person name="Huang H."/>
            <person name="Wang H."/>
            <person name="Xing H."/>
            <person name="Daniels S."/>
            <person name="Gietzen D."/>
            <person name="Schmidt J."/>
            <person name="Stevens K."/>
            <person name="Vitt U."/>
            <person name="Wingrove J."/>
            <person name="Camara F."/>
            <person name="Mar Alba M."/>
            <person name="Abril J.F."/>
            <person name="Guigo R."/>
            <person name="Smit A."/>
            <person name="Dubchak I."/>
            <person name="Rubin E.M."/>
            <person name="Couronne O."/>
            <person name="Poliakov A."/>
            <person name="Huebner N."/>
            <person name="Ganten D."/>
            <person name="Goesele C."/>
            <person name="Hummel O."/>
            <person name="Kreitler T."/>
            <person name="Lee Y.-A."/>
            <person name="Monti J."/>
            <person name="Schulz H."/>
            <person name="Zimdahl H."/>
            <person name="Himmelbauer H."/>
            <person name="Lehrach H."/>
            <person name="Jacob H.J."/>
            <person name="Bromberg S."/>
            <person name="Gullings-Handley J."/>
            <person name="Jensen-Seaman M.I."/>
            <person name="Kwitek A.E."/>
            <person name="Lazar J."/>
            <person name="Pasko D."/>
            <person name="Tonellato P.J."/>
            <person name="Twigger S."/>
            <person name="Ponting C.P."/>
            <person name="Duarte J.M."/>
            <person name="Rice S."/>
            <person name="Goodstadt L."/>
            <person name="Beatson S.A."/>
            <person name="Emes R.D."/>
            <person name="Winter E.E."/>
            <person name="Webber C."/>
            <person name="Brandt P."/>
            <person name="Nyakatura G."/>
            <person name="Adetobi M."/>
            <person name="Chiaromonte F."/>
            <person name="Elnitski L."/>
            <person name="Eswara P."/>
            <person name="Hardison R.C."/>
            <person name="Hou M."/>
            <person name="Kolbe D."/>
            <person name="Makova K."/>
            <person name="Miller W."/>
            <person name="Nekrutenko A."/>
            <person name="Riemer C."/>
            <person name="Schwartz S."/>
            <person name="Taylor J."/>
            <person name="Yang S."/>
            <person name="Zhang Y."/>
            <person name="Lindpaintner K."/>
            <person name="Andrews T.D."/>
            <person name="Caccamo M."/>
            <person name="Clamp M."/>
            <person name="Clarke L."/>
            <person name="Curwen V."/>
            <person name="Durbin R.M."/>
            <person name="Eyras E."/>
            <person name="Searle S.M."/>
            <person name="Cooper G.M."/>
            <person name="Batzoglou S."/>
            <person name="Brudno M."/>
            <person name="Sidow A."/>
            <person name="Stone E.A."/>
            <person name="Payseur B.A."/>
            <person name="Bourque G."/>
            <person name="Lopez-Otin C."/>
            <person name="Puente X.S."/>
            <person name="Chakrabarti K."/>
            <person name="Chatterji S."/>
            <person name="Dewey C."/>
            <person name="Pachter L."/>
            <person name="Bray N."/>
            <person name="Yap V.B."/>
            <person name="Caspi A."/>
            <person name="Tesler G."/>
            <person name="Pevzner P.A."/>
            <person name="Haussler D."/>
            <person name="Roskin K.M."/>
            <person name="Baertsch R."/>
            <person name="Clawson H."/>
            <person name="Furey T.S."/>
            <person name="Hinrichs A.S."/>
            <person name="Karolchik D."/>
            <person name="Kent W.J."/>
            <person name="Rosenbloom K.R."/>
            <person name="Trumbower H."/>
            <person name="Weirauch M."/>
            <person name="Cooper D.N."/>
            <person name="Stenson P.D."/>
            <person name="Ma B."/>
            <person name="Brent M."/>
            <person name="Arumugam M."/>
            <person name="Shteynberg D."/>
            <person name="Copley R.R."/>
            <person name="Taylor M.S."/>
            <person name="Riethman H."/>
            <person name="Mudunuri U."/>
            <person name="Peterson J."/>
            <person name="Guyer M."/>
            <person name="Felsenfeld A."/>
            <person name="Old S."/>
            <person name="Mockrin S."/>
            <person name="Collins F.S."/>
        </authorList>
    </citation>
    <scope>NUCLEOTIDE SEQUENCE [LARGE SCALE GENOMIC DNA]</scope>
    <source>
        <strain evidence="9 10">Brown Norway</strain>
    </source>
</reference>
<dbReference type="GO" id="GO:0006357">
    <property type="term" value="P:regulation of transcription by RNA polymerase II"/>
    <property type="evidence" value="ECO:0000318"/>
    <property type="project" value="GO_Central"/>
</dbReference>
<keyword evidence="3 4" id="KW-0539">Nucleus</keyword>
<evidence type="ECO:0000256" key="1">
    <source>
        <dbReference type="ARBA" id="ARBA00023125"/>
    </source>
</evidence>
<dbReference type="PaxDb" id="10116-ENSRNOP00000031307"/>
<dbReference type="CDD" id="cd00086">
    <property type="entry name" value="homeodomain"/>
    <property type="match status" value="1"/>
</dbReference>
<dbReference type="OrthoDB" id="6159439at2759"/>
<dbReference type="InterPro" id="IPR001356">
    <property type="entry name" value="HD"/>
</dbReference>
<feature type="compositionally biased region" description="Basic and acidic residues" evidence="6">
    <location>
        <begin position="79"/>
        <end position="102"/>
    </location>
</feature>
<keyword evidence="2 4" id="KW-0371">Homeobox</keyword>
<evidence type="ECO:0000256" key="6">
    <source>
        <dbReference type="SAM" id="MobiDB-lite"/>
    </source>
</evidence>